<evidence type="ECO:0000313" key="2">
    <source>
        <dbReference type="EMBL" id="MDR6967747.1"/>
    </source>
</evidence>
<organism evidence="2 3">
    <name type="scientific">Flavobacterium arsenatis</name>
    <dbReference type="NCBI Taxonomy" id="1484332"/>
    <lineage>
        <taxon>Bacteria</taxon>
        <taxon>Pseudomonadati</taxon>
        <taxon>Bacteroidota</taxon>
        <taxon>Flavobacteriia</taxon>
        <taxon>Flavobacteriales</taxon>
        <taxon>Flavobacteriaceae</taxon>
        <taxon>Flavobacterium</taxon>
    </lineage>
</organism>
<dbReference type="InterPro" id="IPR003615">
    <property type="entry name" value="HNH_nuc"/>
</dbReference>
<sequence>MDTEQKTILNYGILSSISWNSNNWADHPSNEDLKTSKYDYVKDNAHMHESLNFGHDKFPAEDDGYYIGYTPMFNRPPDVNNSRNVQVVFFTSSDYKNSNRKTIIGFYGFPVFREWFTRNSKHELYKTYDSGNIKAFPEDIIYFQNPIVINNDIVSVQNFLPDGKKISQQGFNYLNSDNVYNLIKLALSLNPSNNKLKNFVEKFPLLEKLTKEEFDLQDFIGIIGDTTADTLKDIEKLEKKMKGQQPEIKQRISNYIERGAISNKVKKLNNYKCSVCEALGNPTNSFIKQNGDTYIETHHIEPVSTAKTGVLSITNLMTVCANHHRQLHYGNVDLTENTEKYFTFIIDNKKIQIEKINIS</sequence>
<accession>A0ABU1TQV4</accession>
<feature type="domain" description="HNH" evidence="1">
    <location>
        <begin position="288"/>
        <end position="328"/>
    </location>
</feature>
<dbReference type="EMBL" id="JAVDVI010000006">
    <property type="protein sequence ID" value="MDR6967747.1"/>
    <property type="molecule type" value="Genomic_DNA"/>
</dbReference>
<dbReference type="Proteomes" id="UP001255185">
    <property type="component" value="Unassembled WGS sequence"/>
</dbReference>
<reference evidence="2 3" key="1">
    <citation type="submission" date="2023-07" db="EMBL/GenBank/DDBJ databases">
        <title>Sorghum-associated microbial communities from plants grown in Nebraska, USA.</title>
        <authorList>
            <person name="Schachtman D."/>
        </authorList>
    </citation>
    <scope>NUCLEOTIDE SEQUENCE [LARGE SCALE GENOMIC DNA]</scope>
    <source>
        <strain evidence="2 3">3773</strain>
    </source>
</reference>
<keyword evidence="3" id="KW-1185">Reference proteome</keyword>
<protein>
    <recommendedName>
        <fullName evidence="1">HNH domain-containing protein</fullName>
    </recommendedName>
</protein>
<dbReference type="CDD" id="cd00085">
    <property type="entry name" value="HNHc"/>
    <property type="match status" value="1"/>
</dbReference>
<dbReference type="Pfam" id="PF01844">
    <property type="entry name" value="HNH"/>
    <property type="match status" value="1"/>
</dbReference>
<evidence type="ECO:0000259" key="1">
    <source>
        <dbReference type="Pfam" id="PF01844"/>
    </source>
</evidence>
<proteinExistence type="predicted"/>
<gene>
    <name evidence="2" type="ORF">J2X31_001759</name>
</gene>
<comment type="caution">
    <text evidence="2">The sequence shown here is derived from an EMBL/GenBank/DDBJ whole genome shotgun (WGS) entry which is preliminary data.</text>
</comment>
<dbReference type="InterPro" id="IPR002711">
    <property type="entry name" value="HNH"/>
</dbReference>
<dbReference type="Gene3D" id="1.10.30.50">
    <property type="match status" value="1"/>
</dbReference>
<name>A0ABU1TQV4_9FLAO</name>
<dbReference type="RefSeq" id="WP_310026025.1">
    <property type="nucleotide sequence ID" value="NZ_JAVDVI010000006.1"/>
</dbReference>
<evidence type="ECO:0000313" key="3">
    <source>
        <dbReference type="Proteomes" id="UP001255185"/>
    </source>
</evidence>